<reference evidence="2" key="1">
    <citation type="journal article" date="2015" name="Genome Announc.">
        <title>Draft Genome Sequence of an Anaerobic Ammonium-Oxidizing Bacterium, "Candidatus Brocadia sinica".</title>
        <authorList>
            <person name="Oshiki M."/>
            <person name="Shinyako-Hata K."/>
            <person name="Satoh H."/>
            <person name="Okabe S."/>
        </authorList>
    </citation>
    <scope>NUCLEOTIDE SEQUENCE [LARGE SCALE GENOMIC DNA]</scope>
    <source>
        <strain evidence="2">JPN1</strain>
    </source>
</reference>
<organism evidence="1 2">
    <name type="scientific">Candidatus Brocadia sinica JPN1</name>
    <dbReference type="NCBI Taxonomy" id="1197129"/>
    <lineage>
        <taxon>Bacteria</taxon>
        <taxon>Pseudomonadati</taxon>
        <taxon>Planctomycetota</taxon>
        <taxon>Candidatus Brocadiia</taxon>
        <taxon>Candidatus Brocadiales</taxon>
        <taxon>Candidatus Brocadiaceae</taxon>
        <taxon>Candidatus Brocadia</taxon>
    </lineage>
</organism>
<sequence length="61" mass="6975">MKTYRHLNFLIDSSIYGALRKESRKLEKPISVIAREALASYLKVDCPKVSEGEIIDNQHKA</sequence>
<comment type="caution">
    <text evidence="1">The sequence shown here is derived from an EMBL/GenBank/DDBJ whole genome shotgun (WGS) entry which is preliminary data.</text>
</comment>
<evidence type="ECO:0008006" key="3">
    <source>
        <dbReference type="Google" id="ProtNLM"/>
    </source>
</evidence>
<evidence type="ECO:0000313" key="1">
    <source>
        <dbReference type="EMBL" id="GAN34111.1"/>
    </source>
</evidence>
<name>A0ABQ0JZI8_9BACT</name>
<dbReference type="Proteomes" id="UP000032309">
    <property type="component" value="Unassembled WGS sequence"/>
</dbReference>
<dbReference type="EMBL" id="BAFN01000001">
    <property type="protein sequence ID" value="GAN34111.1"/>
    <property type="molecule type" value="Genomic_DNA"/>
</dbReference>
<keyword evidence="2" id="KW-1185">Reference proteome</keyword>
<evidence type="ECO:0000313" key="2">
    <source>
        <dbReference type="Proteomes" id="UP000032309"/>
    </source>
</evidence>
<protein>
    <recommendedName>
        <fullName evidence="3">Ribbon-helix-helix protein CopG domain-containing protein</fullName>
    </recommendedName>
</protein>
<proteinExistence type="predicted"/>
<accession>A0ABQ0JZI8</accession>
<gene>
    <name evidence="1" type="ORF">BROSI_A2647</name>
</gene>